<organism evidence="2">
    <name type="scientific">viral metagenome</name>
    <dbReference type="NCBI Taxonomy" id="1070528"/>
    <lineage>
        <taxon>unclassified sequences</taxon>
        <taxon>metagenomes</taxon>
        <taxon>organismal metagenomes</taxon>
    </lineage>
</organism>
<evidence type="ECO:0000256" key="1">
    <source>
        <dbReference type="SAM" id="MobiDB-lite"/>
    </source>
</evidence>
<dbReference type="EMBL" id="MN739013">
    <property type="protein sequence ID" value="QHT35147.1"/>
    <property type="molecule type" value="Genomic_DNA"/>
</dbReference>
<reference evidence="2" key="1">
    <citation type="journal article" date="2020" name="Nature">
        <title>Giant virus diversity and host interactions through global metagenomics.</title>
        <authorList>
            <person name="Schulz F."/>
            <person name="Roux S."/>
            <person name="Paez-Espino D."/>
            <person name="Jungbluth S."/>
            <person name="Walsh D.A."/>
            <person name="Denef V.J."/>
            <person name="McMahon K.D."/>
            <person name="Konstantinidis K.T."/>
            <person name="Eloe-Fadrosh E.A."/>
            <person name="Kyrpides N.C."/>
            <person name="Woyke T."/>
        </authorList>
    </citation>
    <scope>NUCLEOTIDE SEQUENCE</scope>
    <source>
        <strain evidence="2">GVMAG-M-3300009180-1</strain>
    </source>
</reference>
<dbReference type="AlphaFoldDB" id="A0A6C0F0Z2"/>
<name>A0A6C0F0Z2_9ZZZZ</name>
<feature type="region of interest" description="Disordered" evidence="1">
    <location>
        <begin position="1"/>
        <end position="27"/>
    </location>
</feature>
<feature type="compositionally biased region" description="Acidic residues" evidence="1">
    <location>
        <begin position="18"/>
        <end position="27"/>
    </location>
</feature>
<accession>A0A6C0F0Z2</accession>
<evidence type="ECO:0000313" key="2">
    <source>
        <dbReference type="EMBL" id="QHT35147.1"/>
    </source>
</evidence>
<protein>
    <submittedName>
        <fullName evidence="2">Uncharacterized protein</fullName>
    </submittedName>
</protein>
<sequence length="153" mass="17626">MTQDDDVVIYGSGSGSDSDSDSGDIYDEDGEFMEADKANGAYYIGLCGYVPEQPEPLLLSSISANAFFNNTHGDILEYLRDYSTTRVDKPAIDIMKLCVDDRQTYNVVVKTHWLRLFQRKCKKVYAERQKFINSRKHPRALRYRSLNGKWKYD</sequence>
<feature type="compositionally biased region" description="Low complexity" evidence="1">
    <location>
        <begin position="8"/>
        <end position="17"/>
    </location>
</feature>
<proteinExistence type="predicted"/>